<dbReference type="InterPro" id="IPR026444">
    <property type="entry name" value="Secre_tail"/>
</dbReference>
<gene>
    <name evidence="2" type="ORF">EJV47_04095</name>
</gene>
<organism evidence="2 3">
    <name type="scientific">Hymenobacter gummosus</name>
    <dbReference type="NCBI Taxonomy" id="1776032"/>
    <lineage>
        <taxon>Bacteria</taxon>
        <taxon>Pseudomonadati</taxon>
        <taxon>Bacteroidota</taxon>
        <taxon>Cytophagia</taxon>
        <taxon>Cytophagales</taxon>
        <taxon>Hymenobacteraceae</taxon>
        <taxon>Hymenobacter</taxon>
    </lineage>
</organism>
<dbReference type="NCBIfam" id="TIGR04183">
    <property type="entry name" value="Por_Secre_tail"/>
    <property type="match status" value="1"/>
</dbReference>
<dbReference type="RefSeq" id="WP_126691874.1">
    <property type="nucleotide sequence ID" value="NZ_RXOF01000002.1"/>
</dbReference>
<reference evidence="2 3" key="1">
    <citation type="submission" date="2018-12" db="EMBL/GenBank/DDBJ databases">
        <title>Hymenobacter gummosus sp. nov., isolated from a spring.</title>
        <authorList>
            <person name="Nie L."/>
        </authorList>
    </citation>
    <scope>NUCLEOTIDE SEQUENCE [LARGE SCALE GENOMIC DNA]</scope>
    <source>
        <strain evidence="2 3">KCTC 52166</strain>
    </source>
</reference>
<comment type="caution">
    <text evidence="2">The sequence shown here is derived from an EMBL/GenBank/DDBJ whole genome shotgun (WGS) entry which is preliminary data.</text>
</comment>
<name>A0A3S0JCG8_9BACT</name>
<evidence type="ECO:0000313" key="2">
    <source>
        <dbReference type="EMBL" id="RTQ52217.1"/>
    </source>
</evidence>
<accession>A0A3S0JCG8</accession>
<dbReference type="OrthoDB" id="857489at2"/>
<feature type="signal peptide" evidence="1">
    <location>
        <begin position="1"/>
        <end position="21"/>
    </location>
</feature>
<dbReference type="Proteomes" id="UP000282184">
    <property type="component" value="Unassembled WGS sequence"/>
</dbReference>
<evidence type="ECO:0000313" key="3">
    <source>
        <dbReference type="Proteomes" id="UP000282184"/>
    </source>
</evidence>
<protein>
    <submittedName>
        <fullName evidence="2">T9SS type A sorting domain-containing protein</fullName>
    </submittedName>
</protein>
<sequence>MHKPLLLWAGLGLLAPAAVHAQVVTVSVGTSSSVLSPINHNAPYQAQEFIYLQSQLNQAGSITRLAFEKASGSDTNPITNTVIYLKTVAATAFTTGVLDTTGYQRVWAGSFPNAGTSGYQEVTLRTPFRYNNTDNLALLVIRNNGNVASSSARALWRYDFINTRNSCRRYSGANPLSAATSLAQTDVLVNLRLTFGNPTASAKEHYLSASQLYPNPAKTELYLAAEQPARLWVSDLAGRTVRAAQLLRPVGGRISLPVAELPAGVYLLHQQAPDGTAITQRFVRE</sequence>
<dbReference type="EMBL" id="RXOF01000002">
    <property type="protein sequence ID" value="RTQ52217.1"/>
    <property type="molecule type" value="Genomic_DNA"/>
</dbReference>
<dbReference type="AlphaFoldDB" id="A0A3S0JCG8"/>
<keyword evidence="3" id="KW-1185">Reference proteome</keyword>
<keyword evidence="1" id="KW-0732">Signal</keyword>
<evidence type="ECO:0000256" key="1">
    <source>
        <dbReference type="SAM" id="SignalP"/>
    </source>
</evidence>
<proteinExistence type="predicted"/>
<feature type="chain" id="PRO_5018773048" evidence="1">
    <location>
        <begin position="22"/>
        <end position="285"/>
    </location>
</feature>